<reference evidence="1 2" key="1">
    <citation type="submission" date="2022-03" db="EMBL/GenBank/DDBJ databases">
        <authorList>
            <person name="Brunel B."/>
        </authorList>
    </citation>
    <scope>NUCLEOTIDE SEQUENCE [LARGE SCALE GENOMIC DNA]</scope>
    <source>
        <strain evidence="1">STM5069sample</strain>
    </source>
</reference>
<dbReference type="Gene3D" id="3.40.50.1820">
    <property type="entry name" value="alpha/beta hydrolase"/>
    <property type="match status" value="1"/>
</dbReference>
<evidence type="ECO:0000313" key="2">
    <source>
        <dbReference type="Proteomes" id="UP001153050"/>
    </source>
</evidence>
<gene>
    <name evidence="1" type="ORF">MES5069_410005</name>
</gene>
<dbReference type="InterPro" id="IPR029058">
    <property type="entry name" value="AB_hydrolase_fold"/>
</dbReference>
<evidence type="ECO:0008006" key="3">
    <source>
        <dbReference type="Google" id="ProtNLM"/>
    </source>
</evidence>
<organism evidence="1 2">
    <name type="scientific">Mesorhizobium escarrei</name>
    <dbReference type="NCBI Taxonomy" id="666018"/>
    <lineage>
        <taxon>Bacteria</taxon>
        <taxon>Pseudomonadati</taxon>
        <taxon>Pseudomonadota</taxon>
        <taxon>Alphaproteobacteria</taxon>
        <taxon>Hyphomicrobiales</taxon>
        <taxon>Phyllobacteriaceae</taxon>
        <taxon>Mesorhizobium</taxon>
    </lineage>
</organism>
<sequence>MPVLAIGGEKLFGPMMATVMRFAASDVTEGVVPDSGHWIMEENPQATLAMIRGFLGSRP</sequence>
<accession>A0ABN8K236</accession>
<evidence type="ECO:0000313" key="1">
    <source>
        <dbReference type="EMBL" id="CAH2404310.1"/>
    </source>
</evidence>
<name>A0ABN8K236_9HYPH</name>
<dbReference type="EMBL" id="CAKXZT010000137">
    <property type="protein sequence ID" value="CAH2404310.1"/>
    <property type="molecule type" value="Genomic_DNA"/>
</dbReference>
<dbReference type="SUPFAM" id="SSF53474">
    <property type="entry name" value="alpha/beta-Hydrolases"/>
    <property type="match status" value="1"/>
</dbReference>
<dbReference type="Proteomes" id="UP001153050">
    <property type="component" value="Unassembled WGS sequence"/>
</dbReference>
<protein>
    <recommendedName>
        <fullName evidence="3">Alpha/beta hydrolase</fullName>
    </recommendedName>
</protein>
<comment type="caution">
    <text evidence="1">The sequence shown here is derived from an EMBL/GenBank/DDBJ whole genome shotgun (WGS) entry which is preliminary data.</text>
</comment>
<proteinExistence type="predicted"/>
<keyword evidence="2" id="KW-1185">Reference proteome</keyword>